<dbReference type="AlphaFoldDB" id="A0A7W6RS85"/>
<feature type="compositionally biased region" description="Polar residues" evidence="1">
    <location>
        <begin position="15"/>
        <end position="34"/>
    </location>
</feature>
<reference evidence="2 3" key="1">
    <citation type="submission" date="2020-08" db="EMBL/GenBank/DDBJ databases">
        <title>Genomic Encyclopedia of Type Strains, Phase IV (KMG-V): Genome sequencing to study the core and pangenomes of soil and plant-associated prokaryotes.</title>
        <authorList>
            <person name="Whitman W."/>
        </authorList>
    </citation>
    <scope>NUCLEOTIDE SEQUENCE [LARGE SCALE GENOMIC DNA]</scope>
    <source>
        <strain evidence="2 3">SEMIA 402</strain>
    </source>
</reference>
<proteinExistence type="predicted"/>
<feature type="region of interest" description="Disordered" evidence="1">
    <location>
        <begin position="15"/>
        <end position="44"/>
    </location>
</feature>
<organism evidence="2 3">
    <name type="scientific">Rhizobium mongolense</name>
    <dbReference type="NCBI Taxonomy" id="57676"/>
    <lineage>
        <taxon>Bacteria</taxon>
        <taxon>Pseudomonadati</taxon>
        <taxon>Pseudomonadota</taxon>
        <taxon>Alphaproteobacteria</taxon>
        <taxon>Hyphomicrobiales</taxon>
        <taxon>Rhizobiaceae</taxon>
        <taxon>Rhizobium/Agrobacterium group</taxon>
        <taxon>Rhizobium</taxon>
    </lineage>
</organism>
<protein>
    <submittedName>
        <fullName evidence="2">Uncharacterized protein</fullName>
    </submittedName>
</protein>
<name>A0A7W6RS85_9HYPH</name>
<comment type="caution">
    <text evidence="2">The sequence shown here is derived from an EMBL/GenBank/DDBJ whole genome shotgun (WGS) entry which is preliminary data.</text>
</comment>
<gene>
    <name evidence="2" type="ORF">GGE12_004791</name>
</gene>
<dbReference type="Proteomes" id="UP000533641">
    <property type="component" value="Unassembled WGS sequence"/>
</dbReference>
<accession>A0A7W6RS85</accession>
<evidence type="ECO:0000256" key="1">
    <source>
        <dbReference type="SAM" id="MobiDB-lite"/>
    </source>
</evidence>
<evidence type="ECO:0000313" key="3">
    <source>
        <dbReference type="Proteomes" id="UP000533641"/>
    </source>
</evidence>
<evidence type="ECO:0000313" key="2">
    <source>
        <dbReference type="EMBL" id="MBB4276993.1"/>
    </source>
</evidence>
<dbReference type="EMBL" id="JACIGM010000011">
    <property type="protein sequence ID" value="MBB4276993.1"/>
    <property type="molecule type" value="Genomic_DNA"/>
</dbReference>
<sequence>MPSFIRAKLRTVGTTISGANGSEATTTHGATVPSSGPKGAPRAM</sequence>